<name>A0ABV8KUE7_9ACTN</name>
<dbReference type="Gene3D" id="1.25.40.10">
    <property type="entry name" value="Tetratricopeptide repeat domain"/>
    <property type="match status" value="1"/>
</dbReference>
<dbReference type="SUPFAM" id="SSF48452">
    <property type="entry name" value="TPR-like"/>
    <property type="match status" value="1"/>
</dbReference>
<evidence type="ECO:0000313" key="3">
    <source>
        <dbReference type="Proteomes" id="UP001595868"/>
    </source>
</evidence>
<dbReference type="EMBL" id="JBHSBN010000025">
    <property type="protein sequence ID" value="MFC4109552.1"/>
    <property type="molecule type" value="Genomic_DNA"/>
</dbReference>
<comment type="caution">
    <text evidence="2">The sequence shown here is derived from an EMBL/GenBank/DDBJ whole genome shotgun (WGS) entry which is preliminary data.</text>
</comment>
<feature type="compositionally biased region" description="Pro residues" evidence="1">
    <location>
        <begin position="359"/>
        <end position="373"/>
    </location>
</feature>
<keyword evidence="3" id="KW-1185">Reference proteome</keyword>
<protein>
    <recommendedName>
        <fullName evidence="4">Tetratricopeptide repeat-containing protein</fullName>
    </recommendedName>
</protein>
<feature type="region of interest" description="Disordered" evidence="1">
    <location>
        <begin position="349"/>
        <end position="373"/>
    </location>
</feature>
<evidence type="ECO:0000256" key="1">
    <source>
        <dbReference type="SAM" id="MobiDB-lite"/>
    </source>
</evidence>
<evidence type="ECO:0000313" key="2">
    <source>
        <dbReference type="EMBL" id="MFC4109552.1"/>
    </source>
</evidence>
<dbReference type="InterPro" id="IPR011990">
    <property type="entry name" value="TPR-like_helical_dom_sf"/>
</dbReference>
<sequence length="373" mass="39707">MSRRTGEADVLVGSGAAGADADGARRALWERTREGPVAERAAAAVALAVSVRDGLRDHRQARALLDWAVGTGVEPAVALAHLHRGHLNQVEGQLQPARSDLDVALRSVDPRCAALAALHLGWLLVDLRDDRTAWSRYEWGLGRAEGAVRDWLHLGLAATAVRLGWVPQAQGHLSRVDPATGGLVAGYAALLSGRLYRTIGQPELAAGYDQRLLADVGAVGLWPALLDQGRANRVDLRIWRMAQWVRWLRAGGGTGLRFADRRHPDALLVLSAEAGLTVGTVPPGGGRRRFDSAAYLTGLGFELLGPAPAGNGPTDSWLCWTVGDADDETVAMTCESAFTSGFGRKDDFDLAVTRETAGEPPPVPRPPAPDLLP</sequence>
<reference evidence="3" key="1">
    <citation type="journal article" date="2019" name="Int. J. Syst. Evol. Microbiol.">
        <title>The Global Catalogue of Microorganisms (GCM) 10K type strain sequencing project: providing services to taxonomists for standard genome sequencing and annotation.</title>
        <authorList>
            <consortium name="The Broad Institute Genomics Platform"/>
            <consortium name="The Broad Institute Genome Sequencing Center for Infectious Disease"/>
            <person name="Wu L."/>
            <person name="Ma J."/>
        </authorList>
    </citation>
    <scope>NUCLEOTIDE SEQUENCE [LARGE SCALE GENOMIC DNA]</scope>
    <source>
        <strain evidence="3">2902at01</strain>
    </source>
</reference>
<dbReference type="Proteomes" id="UP001595868">
    <property type="component" value="Unassembled WGS sequence"/>
</dbReference>
<evidence type="ECO:0008006" key="4">
    <source>
        <dbReference type="Google" id="ProtNLM"/>
    </source>
</evidence>
<organism evidence="2 3">
    <name type="scientific">Micromonospora zhanjiangensis</name>
    <dbReference type="NCBI Taxonomy" id="1522057"/>
    <lineage>
        <taxon>Bacteria</taxon>
        <taxon>Bacillati</taxon>
        <taxon>Actinomycetota</taxon>
        <taxon>Actinomycetes</taxon>
        <taxon>Micromonosporales</taxon>
        <taxon>Micromonosporaceae</taxon>
        <taxon>Micromonospora</taxon>
    </lineage>
</organism>
<accession>A0ABV8KUE7</accession>
<proteinExistence type="predicted"/>
<dbReference type="RefSeq" id="WP_377551035.1">
    <property type="nucleotide sequence ID" value="NZ_JBHSBN010000025.1"/>
</dbReference>
<gene>
    <name evidence="2" type="ORF">ACFOX0_26920</name>
</gene>